<keyword evidence="3" id="KW-0540">Nuclease</keyword>
<dbReference type="EMBL" id="CP007389">
    <property type="protein sequence ID" value="APT73371.1"/>
    <property type="molecule type" value="Genomic_DNA"/>
</dbReference>
<accession>A0ABM6GCT5</accession>
<keyword evidence="7" id="KW-1185">Reference proteome</keyword>
<keyword evidence="4" id="KW-0378">Hydrolase</keyword>
<dbReference type="SUPFAM" id="SSF53098">
    <property type="entry name" value="Ribonuclease H-like"/>
    <property type="match status" value="1"/>
</dbReference>
<proteinExistence type="predicted"/>
<name>A0ABM6GCT5_9BACT</name>
<organism evidence="6 7">
    <name type="scientific">Thermosipho melanesiensis</name>
    <dbReference type="NCBI Taxonomy" id="46541"/>
    <lineage>
        <taxon>Bacteria</taxon>
        <taxon>Thermotogati</taxon>
        <taxon>Thermotogota</taxon>
        <taxon>Thermotogae</taxon>
        <taxon>Thermotogales</taxon>
        <taxon>Fervidobacteriaceae</taxon>
        <taxon>Thermosipho</taxon>
    </lineage>
</organism>
<gene>
    <name evidence="6" type="ORF">BW47_01635</name>
</gene>
<dbReference type="SMART" id="SM00732">
    <property type="entry name" value="YqgFc"/>
    <property type="match status" value="1"/>
</dbReference>
<keyword evidence="2" id="KW-0690">Ribosome biogenesis</keyword>
<dbReference type="InterPro" id="IPR012337">
    <property type="entry name" value="RNaseH-like_sf"/>
</dbReference>
<dbReference type="Gene3D" id="3.30.420.140">
    <property type="entry name" value="YqgF/RNase H-like domain"/>
    <property type="match status" value="1"/>
</dbReference>
<evidence type="ECO:0000256" key="3">
    <source>
        <dbReference type="ARBA" id="ARBA00022722"/>
    </source>
</evidence>
<evidence type="ECO:0000256" key="1">
    <source>
        <dbReference type="ARBA" id="ARBA00022490"/>
    </source>
</evidence>
<protein>
    <submittedName>
        <fullName evidence="6">Holliday junction resolvase</fullName>
    </submittedName>
</protein>
<dbReference type="Pfam" id="PF03652">
    <property type="entry name" value="RuvX"/>
    <property type="match status" value="1"/>
</dbReference>
<dbReference type="InterPro" id="IPR005227">
    <property type="entry name" value="YqgF"/>
</dbReference>
<feature type="domain" description="YqgF/RNase H-like" evidence="5">
    <location>
        <begin position="1"/>
        <end position="87"/>
    </location>
</feature>
<dbReference type="InterPro" id="IPR006641">
    <property type="entry name" value="YqgF/RNaseH-like_dom"/>
</dbReference>
<dbReference type="PANTHER" id="PTHR33317">
    <property type="entry name" value="POLYNUCLEOTIDYL TRANSFERASE, RIBONUCLEASE H-LIKE SUPERFAMILY PROTEIN"/>
    <property type="match status" value="1"/>
</dbReference>
<evidence type="ECO:0000313" key="6">
    <source>
        <dbReference type="EMBL" id="APT73371.1"/>
    </source>
</evidence>
<evidence type="ECO:0000256" key="4">
    <source>
        <dbReference type="ARBA" id="ARBA00022801"/>
    </source>
</evidence>
<dbReference type="CDD" id="cd16964">
    <property type="entry name" value="YqgF"/>
    <property type="match status" value="1"/>
</dbReference>
<keyword evidence="1" id="KW-0963">Cytoplasm</keyword>
<evidence type="ECO:0000256" key="2">
    <source>
        <dbReference type="ARBA" id="ARBA00022517"/>
    </source>
</evidence>
<dbReference type="RefSeq" id="WP_012056533.1">
    <property type="nucleotide sequence ID" value="NZ_CP007389.1"/>
</dbReference>
<reference evidence="6 7" key="1">
    <citation type="submission" date="2014-02" db="EMBL/GenBank/DDBJ databases">
        <title>Diversity of Thermotogales isolates from hydrothermal vents.</title>
        <authorList>
            <person name="Haverkamp T.H.A."/>
            <person name="Lossouarn J."/>
            <person name="Geslin C."/>
            <person name="Nesbo C.L."/>
        </authorList>
    </citation>
    <scope>NUCLEOTIDE SEQUENCE [LARGE SCALE GENOMIC DNA]</scope>
    <source>
        <strain evidence="6 7">431</strain>
    </source>
</reference>
<dbReference type="PANTHER" id="PTHR33317:SF4">
    <property type="entry name" value="POLYNUCLEOTIDYL TRANSFERASE, RIBONUCLEASE H-LIKE SUPERFAMILY PROTEIN"/>
    <property type="match status" value="1"/>
</dbReference>
<sequence length="202" mass="23390">MILALDYGEKKTGYAIGNEFIAKSGTIKTSELKNLLFQFKKIVLGLPLSMSGNYSTQSYKVLKFAFKLKKMGLNVFLIDERLTTKMAEVFQANDDDAFSARQIFIDYIENPSIAQEFYLEDYLETDLDYDDIFYFEVPPVKGKKGIALSKNFSIAYLHMKERNFIYRNEDTVHERFSIAVTRKSFKESVEKFLKNNGRIIVV</sequence>
<evidence type="ECO:0000259" key="5">
    <source>
        <dbReference type="SMART" id="SM00732"/>
    </source>
</evidence>
<dbReference type="InterPro" id="IPR037027">
    <property type="entry name" value="YqgF/RNaseH-like_dom_sf"/>
</dbReference>
<evidence type="ECO:0000313" key="7">
    <source>
        <dbReference type="Proteomes" id="UP000185490"/>
    </source>
</evidence>
<dbReference type="Proteomes" id="UP000185490">
    <property type="component" value="Chromosome"/>
</dbReference>